<protein>
    <recommendedName>
        <fullName evidence="7">Sushi domain-containing protein</fullName>
    </recommendedName>
</protein>
<keyword evidence="3" id="KW-1015">Disulfide bond</keyword>
<dbReference type="EMBL" id="NCKV01002024">
    <property type="protein sequence ID" value="RWS27428.1"/>
    <property type="molecule type" value="Genomic_DNA"/>
</dbReference>
<name>A0A443SIT8_9ACAR</name>
<dbReference type="Gene3D" id="2.10.70.10">
    <property type="entry name" value="Complement Module, domain 1"/>
    <property type="match status" value="1"/>
</dbReference>
<evidence type="ECO:0000256" key="3">
    <source>
        <dbReference type="ARBA" id="ARBA00023157"/>
    </source>
</evidence>
<evidence type="ECO:0000313" key="9">
    <source>
        <dbReference type="Proteomes" id="UP000288716"/>
    </source>
</evidence>
<gene>
    <name evidence="8" type="ORF">B4U80_12872</name>
</gene>
<dbReference type="SMART" id="SM00235">
    <property type="entry name" value="ZnMc"/>
    <property type="match status" value="1"/>
</dbReference>
<dbReference type="AlphaFoldDB" id="A0A443SIT8"/>
<dbReference type="SUPFAM" id="SSF55486">
    <property type="entry name" value="Metalloproteases ('zincins'), catalytic domain"/>
    <property type="match status" value="1"/>
</dbReference>
<dbReference type="InterPro" id="IPR006026">
    <property type="entry name" value="Peptidase_Metallo"/>
</dbReference>
<dbReference type="InterPro" id="IPR000436">
    <property type="entry name" value="Sushi_SCR_CCP_dom"/>
</dbReference>
<dbReference type="Proteomes" id="UP000288716">
    <property type="component" value="Unassembled WGS sequence"/>
</dbReference>
<keyword evidence="5" id="KW-0768">Sushi</keyword>
<dbReference type="SMART" id="SM00032">
    <property type="entry name" value="CCP"/>
    <property type="match status" value="1"/>
</dbReference>
<evidence type="ECO:0000256" key="6">
    <source>
        <dbReference type="SAM" id="SignalP"/>
    </source>
</evidence>
<proteinExistence type="predicted"/>
<evidence type="ECO:0000256" key="5">
    <source>
        <dbReference type="PROSITE-ProRule" id="PRU00302"/>
    </source>
</evidence>
<evidence type="ECO:0000313" key="8">
    <source>
        <dbReference type="EMBL" id="RWS27428.1"/>
    </source>
</evidence>
<dbReference type="PROSITE" id="PS50923">
    <property type="entry name" value="SUSHI"/>
    <property type="match status" value="1"/>
</dbReference>
<feature type="domain" description="Sushi" evidence="7">
    <location>
        <begin position="452"/>
        <end position="509"/>
    </location>
</feature>
<dbReference type="InterPro" id="IPR001506">
    <property type="entry name" value="Peptidase_M12A"/>
</dbReference>
<dbReference type="Gene3D" id="3.40.390.10">
    <property type="entry name" value="Collagenase (Catalytic Domain)"/>
    <property type="match status" value="1"/>
</dbReference>
<accession>A0A443SIT8</accession>
<dbReference type="STRING" id="299467.A0A443SIT8"/>
<comment type="cofactor">
    <cofactor evidence="1">
        <name>Zn(2+)</name>
        <dbReference type="ChEBI" id="CHEBI:29105"/>
    </cofactor>
</comment>
<dbReference type="CDD" id="cd00033">
    <property type="entry name" value="CCP"/>
    <property type="match status" value="1"/>
</dbReference>
<comment type="caution">
    <text evidence="8">The sequence shown here is derived from an EMBL/GenBank/DDBJ whole genome shotgun (WGS) entry which is preliminary data.</text>
</comment>
<organism evidence="8 9">
    <name type="scientific">Leptotrombidium deliense</name>
    <dbReference type="NCBI Taxonomy" id="299467"/>
    <lineage>
        <taxon>Eukaryota</taxon>
        <taxon>Metazoa</taxon>
        <taxon>Ecdysozoa</taxon>
        <taxon>Arthropoda</taxon>
        <taxon>Chelicerata</taxon>
        <taxon>Arachnida</taxon>
        <taxon>Acari</taxon>
        <taxon>Acariformes</taxon>
        <taxon>Trombidiformes</taxon>
        <taxon>Prostigmata</taxon>
        <taxon>Anystina</taxon>
        <taxon>Parasitengona</taxon>
        <taxon>Trombiculoidea</taxon>
        <taxon>Trombiculidae</taxon>
        <taxon>Leptotrombidium</taxon>
    </lineage>
</organism>
<dbReference type="VEuPathDB" id="VectorBase:LDEU004612"/>
<evidence type="ECO:0000256" key="1">
    <source>
        <dbReference type="ARBA" id="ARBA00001947"/>
    </source>
</evidence>
<dbReference type="GO" id="GO:0006508">
    <property type="term" value="P:proteolysis"/>
    <property type="evidence" value="ECO:0007669"/>
    <property type="project" value="InterPro"/>
</dbReference>
<comment type="caution">
    <text evidence="5">Lacks conserved residue(s) required for the propagation of feature annotation.</text>
</comment>
<dbReference type="InterPro" id="IPR035976">
    <property type="entry name" value="Sushi/SCR/CCP_sf"/>
</dbReference>
<dbReference type="Pfam" id="PF00084">
    <property type="entry name" value="Sushi"/>
    <property type="match status" value="1"/>
</dbReference>
<dbReference type="SUPFAM" id="SSF57535">
    <property type="entry name" value="Complement control module/SCR domain"/>
    <property type="match status" value="1"/>
</dbReference>
<dbReference type="GO" id="GO:0008270">
    <property type="term" value="F:zinc ion binding"/>
    <property type="evidence" value="ECO:0007669"/>
    <property type="project" value="InterPro"/>
</dbReference>
<dbReference type="GO" id="GO:0004222">
    <property type="term" value="F:metalloendopeptidase activity"/>
    <property type="evidence" value="ECO:0007669"/>
    <property type="project" value="InterPro"/>
</dbReference>
<feature type="chain" id="PRO_5019023108" description="Sushi domain-containing protein" evidence="6">
    <location>
        <begin position="18"/>
        <end position="652"/>
    </location>
</feature>
<keyword evidence="6" id="KW-0732">Signal</keyword>
<keyword evidence="9" id="KW-1185">Reference proteome</keyword>
<evidence type="ECO:0000256" key="2">
    <source>
        <dbReference type="ARBA" id="ARBA00011245"/>
    </source>
</evidence>
<comment type="function">
    <text evidence="4">Zinc metalloprotease. Provoques deadhesion of endothelial cells from cell cultures, and also degradation of fibronectin, fibrinogen and gelatin in vitro. Its role in the venom is not fully understood but it might act as a spreading factor that facilitates diffusion of other venom toxins. Alternatively, it might be involved in the proteolytic processing of other venom toxins or it might play a role in extra-oral digestion of prey.</text>
</comment>
<sequence length="652" mass="75981">MIVFKMLLFLLLSFVELKETVEKKNKQRSDKIPFFADDYDYVTHSTKQNKDQIPEYPVYDYSDNGGVQVDEFAQNNPEESSARDAPSDTTRAFLSIDYSNRICPEYFGNRASDCDQCTPPACVVESDILCPYDQYDGPCDTNYIDCGNRKMPGSFTALGKIKGELWPRNLYGGFWVIQYKFFYIGGKEHEWSTEWRYPIERAMEEIQKKTCIKFLDVNQVQKLQLRFDSKRHIKFVETMCLCGVNRIGSKPNDASADEIDETIVYWPTRQPKYQKSLREIYQTEAIKHFPYYTYGIDETNITCSSNPVAIYHLLMHALGFGHANNRKDRDDWIFVNKQNLEEPQGYDNTPIERFFKKDNLDLPSFESYSHITPQRSVTFMDPMAWSKYSSLATFSPIIDTMNPVSWQRSLSLDDIDMLVKVYGPPPTSKDPCWMYGGKARYSDDYEQYRNVKNCPDVIESTTTFRKMYFHFGANITFSCKNDHFVMFGDKQRTCQRNGQWSGEQPFCMPPEMVTFFCSYAANEKHCKRPKPMNDSSSIQKRSIDDTTNHARFKSTFKTKEMNALSNIVCIGFKYLFQANSSVEVYLKQNEIWNLVWNEMSAKVFTTNNVEFEVNVEKGKKFAVKVIGKYENGIAQEFYIMHMYVFGDHCNVK</sequence>
<feature type="signal peptide" evidence="6">
    <location>
        <begin position="1"/>
        <end position="17"/>
    </location>
</feature>
<dbReference type="Pfam" id="PF01400">
    <property type="entry name" value="Astacin"/>
    <property type="match status" value="1"/>
</dbReference>
<comment type="subunit">
    <text evidence="2">Monomer.</text>
</comment>
<reference evidence="8 9" key="1">
    <citation type="journal article" date="2018" name="Gigascience">
        <title>Genomes of trombidid mites reveal novel predicted allergens and laterally-transferred genes associated with secondary metabolism.</title>
        <authorList>
            <person name="Dong X."/>
            <person name="Chaisiri K."/>
            <person name="Xia D."/>
            <person name="Armstrong S.D."/>
            <person name="Fang Y."/>
            <person name="Donnelly M.J."/>
            <person name="Kadowaki T."/>
            <person name="McGarry J.W."/>
            <person name="Darby A.C."/>
            <person name="Makepeace B.L."/>
        </authorList>
    </citation>
    <scope>NUCLEOTIDE SEQUENCE [LARGE SCALE GENOMIC DNA]</scope>
    <source>
        <strain evidence="8">UoL-UT</strain>
    </source>
</reference>
<dbReference type="OrthoDB" id="6508331at2759"/>
<evidence type="ECO:0000259" key="7">
    <source>
        <dbReference type="PROSITE" id="PS50923"/>
    </source>
</evidence>
<evidence type="ECO:0000256" key="4">
    <source>
        <dbReference type="ARBA" id="ARBA00025529"/>
    </source>
</evidence>
<dbReference type="InterPro" id="IPR024079">
    <property type="entry name" value="MetalloPept_cat_dom_sf"/>
</dbReference>